<gene>
    <name evidence="10" type="ORF">VTK73DRAFT_9547</name>
</gene>
<feature type="domain" description="C2H2-type" evidence="9">
    <location>
        <begin position="6"/>
        <end position="24"/>
    </location>
</feature>
<dbReference type="Proteomes" id="UP001586593">
    <property type="component" value="Unassembled WGS sequence"/>
</dbReference>
<evidence type="ECO:0000259" key="8">
    <source>
        <dbReference type="PROSITE" id="PS50048"/>
    </source>
</evidence>
<dbReference type="InterPro" id="IPR001138">
    <property type="entry name" value="Zn2Cys6_DnaBD"/>
</dbReference>
<evidence type="ECO:0000256" key="7">
    <source>
        <dbReference type="SAM" id="MobiDB-lite"/>
    </source>
</evidence>
<sequence>MAQSVLRCPQCNKPFDHESSLKRHGYYCRSRKFGNVPRPRSCTCCARKKARCDNKRPQCSRCASKGLECHYPANSSRKPRTSGLHQAGGGGLANDQVSPPSWPADAVRVGGIPEGDSIVPVSSDSDLSVPDIDFAEIWGDSLDLKGRDTDFMGLLGPPDDLTIDPSFLEAPPSLAQQPTARTSDHVVPRRPSFLPPYQPVPPTPTGVVRSLARRPGPPPKAQRPASLVFHILKSYPLMMLRHDTLPPFIHPSFLTSRIVDRDDMEPLINCISVMRMISAGFAGSRKLFWKTVRLECERICDEHLAFNRWELLAAMQAVAMYILIRLDEGETEYNNFDPLFVRSVITLSNRFNSSEIMHPPNASASQEVEWKDWLFEESKRRLCVIYQVLNLLIYFEPADMCKLQPELVLAPLPAKKQLWEAGSEHHWRAELEREPDAFAAFGLAATGELVQLESAEKGVPGDRFPLSTPKAMRLSGTPANWEQWCSGMDGFGGLVMLTASLVA</sequence>
<dbReference type="PROSITE" id="PS00463">
    <property type="entry name" value="ZN2_CY6_FUNGAL_1"/>
    <property type="match status" value="1"/>
</dbReference>
<comment type="caution">
    <text evidence="10">The sequence shown here is derived from an EMBL/GenBank/DDBJ whole genome shotgun (WGS) entry which is preliminary data.</text>
</comment>
<dbReference type="InterPro" id="IPR036864">
    <property type="entry name" value="Zn2-C6_fun-type_DNA-bd_sf"/>
</dbReference>
<proteinExistence type="predicted"/>
<evidence type="ECO:0000256" key="6">
    <source>
        <dbReference type="PROSITE-ProRule" id="PRU00042"/>
    </source>
</evidence>
<dbReference type="PANTHER" id="PTHR47660">
    <property type="entry name" value="TRANSCRIPTION FACTOR WITH C2H2 AND ZN(2)-CYS(6) DNA BINDING DOMAIN (EUROFUNG)-RELATED-RELATED"/>
    <property type="match status" value="1"/>
</dbReference>
<evidence type="ECO:0000313" key="10">
    <source>
        <dbReference type="EMBL" id="KAL1851078.1"/>
    </source>
</evidence>
<dbReference type="SUPFAM" id="SSF57701">
    <property type="entry name" value="Zn2/Cys6 DNA-binding domain"/>
    <property type="match status" value="1"/>
</dbReference>
<dbReference type="EMBL" id="JAZHXJ010000800">
    <property type="protein sequence ID" value="KAL1851078.1"/>
    <property type="molecule type" value="Genomic_DNA"/>
</dbReference>
<evidence type="ECO:0000256" key="3">
    <source>
        <dbReference type="ARBA" id="ARBA00023015"/>
    </source>
</evidence>
<keyword evidence="3" id="KW-0805">Transcription regulation</keyword>
<evidence type="ECO:0000256" key="2">
    <source>
        <dbReference type="ARBA" id="ARBA00022833"/>
    </source>
</evidence>
<organism evidence="10 11">
    <name type="scientific">Phialemonium thermophilum</name>
    <dbReference type="NCBI Taxonomy" id="223376"/>
    <lineage>
        <taxon>Eukaryota</taxon>
        <taxon>Fungi</taxon>
        <taxon>Dikarya</taxon>
        <taxon>Ascomycota</taxon>
        <taxon>Pezizomycotina</taxon>
        <taxon>Sordariomycetes</taxon>
        <taxon>Sordariomycetidae</taxon>
        <taxon>Cephalothecales</taxon>
        <taxon>Cephalothecaceae</taxon>
        <taxon>Phialemonium</taxon>
    </lineage>
</organism>
<keyword evidence="1" id="KW-0479">Metal-binding</keyword>
<evidence type="ECO:0000259" key="9">
    <source>
        <dbReference type="PROSITE" id="PS50157"/>
    </source>
</evidence>
<dbReference type="InterPro" id="IPR013087">
    <property type="entry name" value="Znf_C2H2_type"/>
</dbReference>
<dbReference type="PROSITE" id="PS50157">
    <property type="entry name" value="ZINC_FINGER_C2H2_2"/>
    <property type="match status" value="1"/>
</dbReference>
<evidence type="ECO:0000256" key="1">
    <source>
        <dbReference type="ARBA" id="ARBA00022723"/>
    </source>
</evidence>
<protein>
    <recommendedName>
        <fullName evidence="12">Zn(2)-C6 fungal-type domain-containing protein</fullName>
    </recommendedName>
</protein>
<evidence type="ECO:0000256" key="5">
    <source>
        <dbReference type="ARBA" id="ARBA00023242"/>
    </source>
</evidence>
<reference evidence="10 11" key="1">
    <citation type="journal article" date="2024" name="Commun. Biol.">
        <title>Comparative genomic analysis of thermophilic fungi reveals convergent evolutionary adaptations and gene losses.</title>
        <authorList>
            <person name="Steindorff A.S."/>
            <person name="Aguilar-Pontes M.V."/>
            <person name="Robinson A.J."/>
            <person name="Andreopoulos B."/>
            <person name="LaButti K."/>
            <person name="Kuo A."/>
            <person name="Mondo S."/>
            <person name="Riley R."/>
            <person name="Otillar R."/>
            <person name="Haridas S."/>
            <person name="Lipzen A."/>
            <person name="Grimwood J."/>
            <person name="Schmutz J."/>
            <person name="Clum A."/>
            <person name="Reid I.D."/>
            <person name="Moisan M.C."/>
            <person name="Butler G."/>
            <person name="Nguyen T.T.M."/>
            <person name="Dewar K."/>
            <person name="Conant G."/>
            <person name="Drula E."/>
            <person name="Henrissat B."/>
            <person name="Hansel C."/>
            <person name="Singer S."/>
            <person name="Hutchinson M.I."/>
            <person name="de Vries R.P."/>
            <person name="Natvig D.O."/>
            <person name="Powell A.J."/>
            <person name="Tsang A."/>
            <person name="Grigoriev I.V."/>
        </authorList>
    </citation>
    <scope>NUCLEOTIDE SEQUENCE [LARGE SCALE GENOMIC DNA]</scope>
    <source>
        <strain evidence="10 11">ATCC 24622</strain>
    </source>
</reference>
<feature type="region of interest" description="Disordered" evidence="7">
    <location>
        <begin position="74"/>
        <end position="100"/>
    </location>
</feature>
<accession>A0ABR3W1Z6</accession>
<dbReference type="Gene3D" id="4.10.240.10">
    <property type="entry name" value="Zn(2)-C6 fungal-type DNA-binding domain"/>
    <property type="match status" value="1"/>
</dbReference>
<keyword evidence="5" id="KW-0539">Nucleus</keyword>
<keyword evidence="4" id="KW-0804">Transcription</keyword>
<evidence type="ECO:0008006" key="12">
    <source>
        <dbReference type="Google" id="ProtNLM"/>
    </source>
</evidence>
<dbReference type="Pfam" id="PF00172">
    <property type="entry name" value="Zn_clus"/>
    <property type="match status" value="1"/>
</dbReference>
<keyword evidence="6" id="KW-0863">Zinc-finger</keyword>
<evidence type="ECO:0000256" key="4">
    <source>
        <dbReference type="ARBA" id="ARBA00023163"/>
    </source>
</evidence>
<dbReference type="SMART" id="SM00066">
    <property type="entry name" value="GAL4"/>
    <property type="match status" value="1"/>
</dbReference>
<evidence type="ECO:0000313" key="11">
    <source>
        <dbReference type="Proteomes" id="UP001586593"/>
    </source>
</evidence>
<dbReference type="PROSITE" id="PS50048">
    <property type="entry name" value="ZN2_CY6_FUNGAL_2"/>
    <property type="match status" value="1"/>
</dbReference>
<dbReference type="PANTHER" id="PTHR47660:SF3">
    <property type="entry name" value="FINGER DOMAIN PROTEIN, PUTATIVE (AFU_ORTHOLOGUE AFUA_4G03310)-RELATED"/>
    <property type="match status" value="1"/>
</dbReference>
<keyword evidence="2" id="KW-0862">Zinc</keyword>
<name>A0ABR3W1Z6_9PEZI</name>
<keyword evidence="11" id="KW-1185">Reference proteome</keyword>
<dbReference type="CDD" id="cd00067">
    <property type="entry name" value="GAL4"/>
    <property type="match status" value="1"/>
</dbReference>
<feature type="domain" description="Zn(2)-C6 fungal-type" evidence="8">
    <location>
        <begin position="41"/>
        <end position="71"/>
    </location>
</feature>